<proteinExistence type="predicted"/>
<evidence type="ECO:0000313" key="2">
    <source>
        <dbReference type="EMBL" id="ADM08346.1"/>
    </source>
</evidence>
<organism evidence="2 3">
    <name type="scientific">Parvularcula bermudensis (strain ATCC BAA-594 / HTCC2503 / KCTC 12087)</name>
    <dbReference type="NCBI Taxonomy" id="314260"/>
    <lineage>
        <taxon>Bacteria</taxon>
        <taxon>Pseudomonadati</taxon>
        <taxon>Pseudomonadota</taxon>
        <taxon>Alphaproteobacteria</taxon>
        <taxon>Parvularculales</taxon>
        <taxon>Parvularculaceae</taxon>
        <taxon>Parvularcula</taxon>
    </lineage>
</organism>
<keyword evidence="1" id="KW-0732">Signal</keyword>
<dbReference type="STRING" id="314260.PB2503_01337"/>
<sequence>MPRHLIAALTALCVLCFGVAAAQSSPFFTGRLSNVAVGGYDPVSYFDGTPQRGDRQISRTYRGAAFRFANQENLERFSADPEAYVPQYGGYCAWAVAQGSLSKGDPRYWAIVGGKLYLNYDEGVQALWDRDRAGLIETADANWPEILDR</sequence>
<dbReference type="AlphaFoldDB" id="E0TBH1"/>
<evidence type="ECO:0000256" key="1">
    <source>
        <dbReference type="SAM" id="SignalP"/>
    </source>
</evidence>
<reference evidence="2 3" key="2">
    <citation type="journal article" date="2011" name="J. Bacteriol.">
        <title>Complete genome sequence of strain HTCC2503T of Parvularcula bermudensis, the type species of the order "Parvularculales" in the class Alphaproteobacteria.</title>
        <authorList>
            <person name="Oh H.M."/>
            <person name="Kang I."/>
            <person name="Vergin K.L."/>
            <person name="Kang D."/>
            <person name="Rhee K.H."/>
            <person name="Giovannoni S.J."/>
            <person name="Cho J.C."/>
        </authorList>
    </citation>
    <scope>NUCLEOTIDE SEQUENCE [LARGE SCALE GENOMIC DNA]</scope>
    <source>
        <strain evidence="3">ATCC BAA-594 / HTCC2503 / KCTC 12087</strain>
    </source>
</reference>
<dbReference type="NCBIfam" id="NF041384">
    <property type="entry name" value="YHS_seleno_dom"/>
    <property type="match status" value="1"/>
</dbReference>
<evidence type="ECO:0000313" key="3">
    <source>
        <dbReference type="Proteomes" id="UP000001302"/>
    </source>
</evidence>
<dbReference type="KEGG" id="pbr:PB2503_01337"/>
<dbReference type="Proteomes" id="UP000001302">
    <property type="component" value="Chromosome"/>
</dbReference>
<dbReference type="RefSeq" id="WP_013299320.1">
    <property type="nucleotide sequence ID" value="NC_014414.1"/>
</dbReference>
<dbReference type="EMBL" id="CP002156">
    <property type="protein sequence ID" value="ADM08346.1"/>
    <property type="molecule type" value="Genomic_DNA"/>
</dbReference>
<protein>
    <recommendedName>
        <fullName evidence="4">YHS domain-containing protein</fullName>
    </recommendedName>
</protein>
<gene>
    <name evidence="2" type="ordered locus">PB2503_01337</name>
</gene>
<reference evidence="3" key="1">
    <citation type="submission" date="2010-08" db="EMBL/GenBank/DDBJ databases">
        <title>Genome sequence of Parvularcula bermudensis HTCC2503.</title>
        <authorList>
            <person name="Kang D.-M."/>
            <person name="Oh H.-M."/>
            <person name="Cho J.-C."/>
        </authorList>
    </citation>
    <scope>NUCLEOTIDE SEQUENCE [LARGE SCALE GENOMIC DNA]</scope>
    <source>
        <strain evidence="3">ATCC BAA-594 / HTCC2503 / KCTC 12087</strain>
    </source>
</reference>
<feature type="signal peptide" evidence="1">
    <location>
        <begin position="1"/>
        <end position="22"/>
    </location>
</feature>
<dbReference type="HOGENOM" id="CLU_087914_2_0_5"/>
<name>E0TBH1_PARBH</name>
<evidence type="ECO:0008006" key="4">
    <source>
        <dbReference type="Google" id="ProtNLM"/>
    </source>
</evidence>
<keyword evidence="3" id="KW-1185">Reference proteome</keyword>
<accession>E0TBH1</accession>
<dbReference type="eggNOG" id="COG3350">
    <property type="taxonomic scope" value="Bacteria"/>
</dbReference>
<feature type="chain" id="PRO_5003140524" description="YHS domain-containing protein" evidence="1">
    <location>
        <begin position="23"/>
        <end position="149"/>
    </location>
</feature>